<feature type="chain" id="PRO_5045915601" evidence="1">
    <location>
        <begin position="23"/>
        <end position="417"/>
    </location>
</feature>
<dbReference type="Proteomes" id="UP001444661">
    <property type="component" value="Unassembled WGS sequence"/>
</dbReference>
<gene>
    <name evidence="2" type="ORF">PG993_012389</name>
</gene>
<protein>
    <submittedName>
        <fullName evidence="2">Uncharacterized protein</fullName>
    </submittedName>
</protein>
<proteinExistence type="predicted"/>
<keyword evidence="1" id="KW-0732">Signal</keyword>
<evidence type="ECO:0000313" key="3">
    <source>
        <dbReference type="Proteomes" id="UP001444661"/>
    </source>
</evidence>
<name>A0ABR1S2S9_9PEZI</name>
<sequence>MTAAILRHLWLIVALLALRVVADCVSYGVDFANGGSYNIDGSSNENFSFSTIFQGCSDETITPVLRDTKDNSYVCTSINTNPEGTAFTSTCGIPYSQMWTGQWRIILSGRQIAVQRVINLTVGKPETVVITATPTITVGITSTPKAISKHCTCEDHHESITDVYTAVIATRTITQTLILPPQTITTPCNRPTYTVTITPTPPTVTKTSTVVRTETDKTITSSVYTTITRSAYCHFPTSKTTTAKWPPWPPATANARQDATDVPDVPIPTKAPEPPRDFAPLAATTITVTETTYTVTLTSVTTLPAVTTTETSISTNTATITPAPSTVCGGPGGPDKTITITRPYSTITLTTVTYSTSHVTGTVTVGYVTNPILSASLAVLFKLTWDICSFRQTTETTVTNRPAATICWRQGGWFGWP</sequence>
<comment type="caution">
    <text evidence="2">The sequence shown here is derived from an EMBL/GenBank/DDBJ whole genome shotgun (WGS) entry which is preliminary data.</text>
</comment>
<feature type="signal peptide" evidence="1">
    <location>
        <begin position="1"/>
        <end position="22"/>
    </location>
</feature>
<accession>A0ABR1S2S9</accession>
<reference evidence="2 3" key="1">
    <citation type="submission" date="2023-01" db="EMBL/GenBank/DDBJ databases">
        <title>Analysis of 21 Apiospora genomes using comparative genomics revels a genus with tremendous synthesis potential of carbohydrate active enzymes and secondary metabolites.</title>
        <authorList>
            <person name="Sorensen T."/>
        </authorList>
    </citation>
    <scope>NUCLEOTIDE SEQUENCE [LARGE SCALE GENOMIC DNA]</scope>
    <source>
        <strain evidence="2 3">CBS 33761</strain>
    </source>
</reference>
<organism evidence="2 3">
    <name type="scientific">Apiospora rasikravindrae</name>
    <dbReference type="NCBI Taxonomy" id="990691"/>
    <lineage>
        <taxon>Eukaryota</taxon>
        <taxon>Fungi</taxon>
        <taxon>Dikarya</taxon>
        <taxon>Ascomycota</taxon>
        <taxon>Pezizomycotina</taxon>
        <taxon>Sordariomycetes</taxon>
        <taxon>Xylariomycetidae</taxon>
        <taxon>Amphisphaeriales</taxon>
        <taxon>Apiosporaceae</taxon>
        <taxon>Apiospora</taxon>
    </lineage>
</organism>
<evidence type="ECO:0000256" key="1">
    <source>
        <dbReference type="SAM" id="SignalP"/>
    </source>
</evidence>
<keyword evidence="3" id="KW-1185">Reference proteome</keyword>
<dbReference type="EMBL" id="JAQQWK010000011">
    <property type="protein sequence ID" value="KAK8024323.1"/>
    <property type="molecule type" value="Genomic_DNA"/>
</dbReference>
<evidence type="ECO:0000313" key="2">
    <source>
        <dbReference type="EMBL" id="KAK8024323.1"/>
    </source>
</evidence>